<dbReference type="Gene3D" id="1.10.10.10">
    <property type="entry name" value="Winged helix-like DNA-binding domain superfamily/Winged helix DNA-binding domain"/>
    <property type="match status" value="1"/>
</dbReference>
<dbReference type="GO" id="GO:0006950">
    <property type="term" value="P:response to stress"/>
    <property type="evidence" value="ECO:0007669"/>
    <property type="project" value="TreeGrafter"/>
</dbReference>
<dbReference type="PANTHER" id="PTHR33164:SF106">
    <property type="entry name" value="TRANSCRIPTIONAL REGULATORY PROTEIN"/>
    <property type="match status" value="1"/>
</dbReference>
<dbReference type="OrthoDB" id="3173926at2"/>
<dbReference type="InParanoid" id="A0A545AW13"/>
<dbReference type="SMART" id="SM00347">
    <property type="entry name" value="HTH_MARR"/>
    <property type="match status" value="1"/>
</dbReference>
<evidence type="ECO:0000259" key="1">
    <source>
        <dbReference type="PROSITE" id="PS50995"/>
    </source>
</evidence>
<dbReference type="InterPro" id="IPR036390">
    <property type="entry name" value="WH_DNA-bd_sf"/>
</dbReference>
<comment type="caution">
    <text evidence="2">The sequence shown here is derived from an EMBL/GenBank/DDBJ whole genome shotgun (WGS) entry which is preliminary data.</text>
</comment>
<proteinExistence type="predicted"/>
<dbReference type="SUPFAM" id="SSF46785">
    <property type="entry name" value="Winged helix' DNA-binding domain"/>
    <property type="match status" value="1"/>
</dbReference>
<dbReference type="Pfam" id="PF01047">
    <property type="entry name" value="MarR"/>
    <property type="match status" value="1"/>
</dbReference>
<feature type="domain" description="HTH marR-type" evidence="1">
    <location>
        <begin position="8"/>
        <end position="144"/>
    </location>
</feature>
<reference evidence="2 3" key="1">
    <citation type="submission" date="2019-07" db="EMBL/GenBank/DDBJ databases">
        <title>Cryptosporangium phraense sp. nov., isolated from plant litter.</title>
        <authorList>
            <person name="Suriyachadkun C."/>
        </authorList>
    </citation>
    <scope>NUCLEOTIDE SEQUENCE [LARGE SCALE GENOMIC DNA]</scope>
    <source>
        <strain evidence="2 3">A-T 5661</strain>
    </source>
</reference>
<dbReference type="Proteomes" id="UP000317982">
    <property type="component" value="Unassembled WGS sequence"/>
</dbReference>
<dbReference type="AlphaFoldDB" id="A0A545AW13"/>
<dbReference type="PANTHER" id="PTHR33164">
    <property type="entry name" value="TRANSCRIPTIONAL REGULATOR, MARR FAMILY"/>
    <property type="match status" value="1"/>
</dbReference>
<evidence type="ECO:0000313" key="3">
    <source>
        <dbReference type="Proteomes" id="UP000317982"/>
    </source>
</evidence>
<dbReference type="InterPro" id="IPR036388">
    <property type="entry name" value="WH-like_DNA-bd_sf"/>
</dbReference>
<gene>
    <name evidence="2" type="ORF">FL583_07265</name>
</gene>
<dbReference type="InterPro" id="IPR000835">
    <property type="entry name" value="HTH_MarR-typ"/>
</dbReference>
<dbReference type="PROSITE" id="PS50995">
    <property type="entry name" value="HTH_MARR_2"/>
    <property type="match status" value="1"/>
</dbReference>
<accession>A0A545AW13</accession>
<evidence type="ECO:0000313" key="2">
    <source>
        <dbReference type="EMBL" id="TQS45529.1"/>
    </source>
</evidence>
<organism evidence="2 3">
    <name type="scientific">Cryptosporangium phraense</name>
    <dbReference type="NCBI Taxonomy" id="2593070"/>
    <lineage>
        <taxon>Bacteria</taxon>
        <taxon>Bacillati</taxon>
        <taxon>Actinomycetota</taxon>
        <taxon>Actinomycetes</taxon>
        <taxon>Cryptosporangiales</taxon>
        <taxon>Cryptosporangiaceae</taxon>
        <taxon>Cryptosporangium</taxon>
    </lineage>
</organism>
<sequence>MSSVGADREDLIAQLDLAGRVQSTVAVMFHTALAELSGLSATEQKALDLIERFGPLTAGELAERSGLAPASVTGLLSRLERKGFARRVPNPDDRRSVLVEMVRGRLDAIGPHFLELLRPLHQLYDTFTDDELRAVLRYLTAASQIQQEATTRLPKPDH</sequence>
<protein>
    <submittedName>
        <fullName evidence="2">MarR family transcriptional regulator</fullName>
    </submittedName>
</protein>
<name>A0A545AW13_9ACTN</name>
<dbReference type="EMBL" id="VIRS01000004">
    <property type="protein sequence ID" value="TQS45529.1"/>
    <property type="molecule type" value="Genomic_DNA"/>
</dbReference>
<dbReference type="GO" id="GO:0003700">
    <property type="term" value="F:DNA-binding transcription factor activity"/>
    <property type="evidence" value="ECO:0007669"/>
    <property type="project" value="InterPro"/>
</dbReference>
<dbReference type="InterPro" id="IPR039422">
    <property type="entry name" value="MarR/SlyA-like"/>
</dbReference>
<keyword evidence="3" id="KW-1185">Reference proteome</keyword>